<dbReference type="Gene3D" id="2.10.25.10">
    <property type="entry name" value="Laminin"/>
    <property type="match status" value="2"/>
</dbReference>
<dbReference type="InterPro" id="IPR036084">
    <property type="entry name" value="Ser_inhib-like_sf"/>
</dbReference>
<dbReference type="CDD" id="cd19941">
    <property type="entry name" value="TIL"/>
    <property type="match status" value="2"/>
</dbReference>
<evidence type="ECO:0000256" key="3">
    <source>
        <dbReference type="SAM" id="SignalP"/>
    </source>
</evidence>
<keyword evidence="2" id="KW-1015">Disulfide bond</keyword>
<dbReference type="GO" id="GO:0030414">
    <property type="term" value="F:peptidase inhibitor activity"/>
    <property type="evidence" value="ECO:0007669"/>
    <property type="project" value="UniProtKB-KW"/>
</dbReference>
<evidence type="ECO:0000256" key="2">
    <source>
        <dbReference type="ARBA" id="ARBA00023157"/>
    </source>
</evidence>
<dbReference type="PANTHER" id="PTHR23259:SF70">
    <property type="entry name" value="ACCESSORY GLAND PROTEIN ACP62F-RELATED"/>
    <property type="match status" value="1"/>
</dbReference>
<feature type="signal peptide" evidence="3">
    <location>
        <begin position="1"/>
        <end position="21"/>
    </location>
</feature>
<name>A0AA38ILX9_9CUCU</name>
<evidence type="ECO:0000259" key="4">
    <source>
        <dbReference type="Pfam" id="PF01826"/>
    </source>
</evidence>
<dbReference type="Pfam" id="PF01826">
    <property type="entry name" value="TIL"/>
    <property type="match status" value="2"/>
</dbReference>
<dbReference type="EMBL" id="JALNTZ010000003">
    <property type="protein sequence ID" value="KAJ3659777.1"/>
    <property type="molecule type" value="Genomic_DNA"/>
</dbReference>
<proteinExistence type="predicted"/>
<feature type="chain" id="PRO_5041422634" description="TIL domain-containing protein" evidence="3">
    <location>
        <begin position="22"/>
        <end position="163"/>
    </location>
</feature>
<evidence type="ECO:0000256" key="1">
    <source>
        <dbReference type="ARBA" id="ARBA00022690"/>
    </source>
</evidence>
<reference evidence="5" key="1">
    <citation type="journal article" date="2023" name="G3 (Bethesda)">
        <title>Whole genome assemblies of Zophobas morio and Tenebrio molitor.</title>
        <authorList>
            <person name="Kaur S."/>
            <person name="Stinson S.A."/>
            <person name="diCenzo G.C."/>
        </authorList>
    </citation>
    <scope>NUCLEOTIDE SEQUENCE</scope>
    <source>
        <strain evidence="5">QUZm001</strain>
    </source>
</reference>
<keyword evidence="6" id="KW-1185">Reference proteome</keyword>
<dbReference type="InterPro" id="IPR051368">
    <property type="entry name" value="SerProtInhib-TIL_Domain"/>
</dbReference>
<gene>
    <name evidence="5" type="ORF">Zmor_011450</name>
</gene>
<feature type="domain" description="TIL" evidence="4">
    <location>
        <begin position="34"/>
        <end position="89"/>
    </location>
</feature>
<accession>A0AA38ILX9</accession>
<keyword evidence="3" id="KW-0732">Signal</keyword>
<evidence type="ECO:0000313" key="5">
    <source>
        <dbReference type="EMBL" id="KAJ3659777.1"/>
    </source>
</evidence>
<dbReference type="PANTHER" id="PTHR23259">
    <property type="entry name" value="RIDDLE"/>
    <property type="match status" value="1"/>
</dbReference>
<keyword evidence="1" id="KW-0646">Protease inhibitor</keyword>
<sequence length="163" mass="17897">MLVRISVLLLISHSILTDSRSSNLGRIGTKPTSCPLNEVPSDCVEYCLPTCEKPKQPPCVYNTCQGGCLCKEGYIRLKEGGKCVAIESCVDPPEITRNYTAPCKENEEITECLACEGTCALIDNPVQCLLLWCPKGCICKPGFIRREEGGDCISESECRRSRT</sequence>
<dbReference type="Proteomes" id="UP001168821">
    <property type="component" value="Unassembled WGS sequence"/>
</dbReference>
<protein>
    <recommendedName>
        <fullName evidence="4">TIL domain-containing protein</fullName>
    </recommendedName>
</protein>
<dbReference type="InterPro" id="IPR002919">
    <property type="entry name" value="TIL_dom"/>
</dbReference>
<dbReference type="SUPFAM" id="SSF57567">
    <property type="entry name" value="Serine protease inhibitors"/>
    <property type="match status" value="2"/>
</dbReference>
<evidence type="ECO:0000313" key="6">
    <source>
        <dbReference type="Proteomes" id="UP001168821"/>
    </source>
</evidence>
<feature type="domain" description="TIL" evidence="4">
    <location>
        <begin position="103"/>
        <end position="158"/>
    </location>
</feature>
<dbReference type="AlphaFoldDB" id="A0AA38ILX9"/>
<organism evidence="5 6">
    <name type="scientific">Zophobas morio</name>
    <dbReference type="NCBI Taxonomy" id="2755281"/>
    <lineage>
        <taxon>Eukaryota</taxon>
        <taxon>Metazoa</taxon>
        <taxon>Ecdysozoa</taxon>
        <taxon>Arthropoda</taxon>
        <taxon>Hexapoda</taxon>
        <taxon>Insecta</taxon>
        <taxon>Pterygota</taxon>
        <taxon>Neoptera</taxon>
        <taxon>Endopterygota</taxon>
        <taxon>Coleoptera</taxon>
        <taxon>Polyphaga</taxon>
        <taxon>Cucujiformia</taxon>
        <taxon>Tenebrionidae</taxon>
        <taxon>Zophobas</taxon>
    </lineage>
</organism>
<comment type="caution">
    <text evidence="5">The sequence shown here is derived from an EMBL/GenBank/DDBJ whole genome shotgun (WGS) entry which is preliminary data.</text>
</comment>